<dbReference type="RefSeq" id="WP_028309951.1">
    <property type="nucleotide sequence ID" value="NZ_AXWS01000003.1"/>
</dbReference>
<dbReference type="OrthoDB" id="9816564at2"/>
<dbReference type="Gene3D" id="3.20.20.80">
    <property type="entry name" value="Glycosidases"/>
    <property type="match status" value="1"/>
</dbReference>
<accession>A0A8B6X0U3</accession>
<evidence type="ECO:0000313" key="1">
    <source>
        <dbReference type="Proteomes" id="UP000675920"/>
    </source>
</evidence>
<dbReference type="SUPFAM" id="SSF51445">
    <property type="entry name" value="(Trans)glycosidases"/>
    <property type="match status" value="1"/>
</dbReference>
<keyword evidence="1" id="KW-1185">Reference proteome</keyword>
<name>A0A8B6X0U3_9BURK</name>
<proteinExistence type="predicted"/>
<protein>
    <submittedName>
        <fullName evidence="2">Beta-glucosidase</fullName>
    </submittedName>
</protein>
<dbReference type="InterPro" id="IPR017853">
    <property type="entry name" value="GH"/>
</dbReference>
<dbReference type="AlphaFoldDB" id="A0A8B6X0U3"/>
<sequence length="380" mass="42024">MTPLFDSFFMAGFECSTHRRHDGRRLDLIAATGHDRLAAADYALVAAHGMRAARDGLRWHLIETSPGRYDWSSFLPMLDAACEAGVPVVWDLCHYGWPDDIDIWRPAFVERFAAFARAAAEVVRDQSDEVPWWCPVNEISYWAWAGGDAGLFNPLAQARGFELKHQLVRAAIAGIDAVRSVDPRARILNVDPLIRVASPPGATPEQALAAAGHHEAQYQGWDMLAGNLWPGLGGSPDYLDVIGINYYPDNQWYFGAETLPPSHPEHRPLRHLLAEVHRRYGRPLLLAETGAEGPMRAPWLDLVCAEVMAAIDAGTPVGGICLYPVFDYPGWVDERHCATGCWSHADADGRRPPHEPMLFALARQVDAFAARSPSRARLPA</sequence>
<dbReference type="Proteomes" id="UP000675920">
    <property type="component" value="Unplaced"/>
</dbReference>
<evidence type="ECO:0000313" key="2">
    <source>
        <dbReference type="RefSeq" id="WP_028309951.1"/>
    </source>
</evidence>
<organism evidence="1 2">
    <name type="scientific">Derxia gummosa DSM 723</name>
    <dbReference type="NCBI Taxonomy" id="1121388"/>
    <lineage>
        <taxon>Bacteria</taxon>
        <taxon>Pseudomonadati</taxon>
        <taxon>Pseudomonadota</taxon>
        <taxon>Betaproteobacteria</taxon>
        <taxon>Burkholderiales</taxon>
        <taxon>Alcaligenaceae</taxon>
        <taxon>Derxia</taxon>
    </lineage>
</organism>
<reference evidence="2" key="1">
    <citation type="submission" date="2025-08" db="UniProtKB">
        <authorList>
            <consortium name="RefSeq"/>
        </authorList>
    </citation>
    <scope>IDENTIFICATION</scope>
</reference>